<dbReference type="Pfam" id="PF13340">
    <property type="entry name" value="DUF4096"/>
    <property type="match status" value="1"/>
</dbReference>
<proteinExistence type="predicted"/>
<evidence type="ECO:0000259" key="1">
    <source>
        <dbReference type="Pfam" id="PF13340"/>
    </source>
</evidence>
<evidence type="ECO:0000313" key="3">
    <source>
        <dbReference type="Proteomes" id="UP000250579"/>
    </source>
</evidence>
<sequence length="104" mass="11865">MGRARRDDRQMLNGILWILRSGAKWRGLRNHYGPRKWSARAANKCDDGTFESLLAPAASEAASELLCRRGHLDDRCQYDPRASRALMVGRKSLPKRTARSRARQ</sequence>
<protein>
    <recommendedName>
        <fullName evidence="1">Insertion element IS402-like domain-containing protein</fullName>
    </recommendedName>
</protein>
<reference evidence="2 3" key="1">
    <citation type="submission" date="2017-06" db="EMBL/GenBank/DDBJ databases">
        <title>Evolution towards high GC content and high-temperature stress adaptation in endophytic Pseudomonas oryzihabitans impacted its plant-growth promoting traits.</title>
        <authorList>
            <person name="Nascimento F.X."/>
        </authorList>
    </citation>
    <scope>NUCLEOTIDE SEQUENCE [LARGE SCALE GENOMIC DNA]</scope>
    <source>
        <strain evidence="2 3">MS8</strain>
    </source>
</reference>
<organism evidence="2 3">
    <name type="scientific">Pseudomonas oryzihabitans</name>
    <dbReference type="NCBI Taxonomy" id="47885"/>
    <lineage>
        <taxon>Bacteria</taxon>
        <taxon>Pseudomonadati</taxon>
        <taxon>Pseudomonadota</taxon>
        <taxon>Gammaproteobacteria</taxon>
        <taxon>Pseudomonadales</taxon>
        <taxon>Pseudomonadaceae</taxon>
        <taxon>Pseudomonas</taxon>
    </lineage>
</organism>
<dbReference type="Proteomes" id="UP000250579">
    <property type="component" value="Chromosome"/>
</dbReference>
<accession>A0A2Z5ADG7</accession>
<dbReference type="InterPro" id="IPR025161">
    <property type="entry name" value="IS402-like_dom"/>
</dbReference>
<feature type="domain" description="Insertion element IS402-like" evidence="1">
    <location>
        <begin position="2"/>
        <end position="52"/>
    </location>
</feature>
<evidence type="ECO:0000313" key="2">
    <source>
        <dbReference type="EMBL" id="AXA67986.1"/>
    </source>
</evidence>
<gene>
    <name evidence="2" type="ORF">CE139_20005</name>
</gene>
<dbReference type="AlphaFoldDB" id="A0A2Z5ADG7"/>
<name>A0A2Z5ADG7_9PSED</name>
<dbReference type="RefSeq" id="WP_410003693.1">
    <property type="nucleotide sequence ID" value="NZ_CP022198.1"/>
</dbReference>
<dbReference type="EMBL" id="CP022198">
    <property type="protein sequence ID" value="AXA67986.1"/>
    <property type="molecule type" value="Genomic_DNA"/>
</dbReference>